<evidence type="ECO:0000256" key="7">
    <source>
        <dbReference type="ARBA" id="ARBA00023170"/>
    </source>
</evidence>
<evidence type="ECO:0000256" key="10">
    <source>
        <dbReference type="ARBA" id="ARBA00023303"/>
    </source>
</evidence>
<dbReference type="Pfam" id="PF00060">
    <property type="entry name" value="Lig_chan"/>
    <property type="match status" value="1"/>
</dbReference>
<evidence type="ECO:0000256" key="12">
    <source>
        <dbReference type="SAM" id="Phobius"/>
    </source>
</evidence>
<dbReference type="Pfam" id="PF10613">
    <property type="entry name" value="Lig_chan-Glu_bd"/>
    <property type="match status" value="1"/>
</dbReference>
<evidence type="ECO:0000256" key="3">
    <source>
        <dbReference type="ARBA" id="ARBA00022692"/>
    </source>
</evidence>
<dbReference type="Gene3D" id="3.40.190.10">
    <property type="entry name" value="Periplasmic binding protein-like II"/>
    <property type="match status" value="1"/>
</dbReference>
<feature type="domain" description="Ionotropic glutamate receptor C-terminal" evidence="13">
    <location>
        <begin position="509"/>
        <end position="858"/>
    </location>
</feature>
<keyword evidence="2" id="KW-0813">Transport</keyword>
<gene>
    <name evidence="14" type="ORF">DC041_0000760</name>
</gene>
<dbReference type="AlphaFoldDB" id="A0A430Q6I3"/>
<protein>
    <submittedName>
        <fullName evidence="14">Glutamate receptor delta-1 subunit</fullName>
    </submittedName>
</protein>
<evidence type="ECO:0000256" key="8">
    <source>
        <dbReference type="ARBA" id="ARBA00023180"/>
    </source>
</evidence>
<evidence type="ECO:0000256" key="5">
    <source>
        <dbReference type="ARBA" id="ARBA00023065"/>
    </source>
</evidence>
<name>A0A430Q6I3_SCHBO</name>
<evidence type="ECO:0000256" key="2">
    <source>
        <dbReference type="ARBA" id="ARBA00022448"/>
    </source>
</evidence>
<evidence type="ECO:0000313" key="14">
    <source>
        <dbReference type="EMBL" id="RTG83297.1"/>
    </source>
</evidence>
<proteinExistence type="predicted"/>
<evidence type="ECO:0000259" key="13">
    <source>
        <dbReference type="SMART" id="SM00079"/>
    </source>
</evidence>
<dbReference type="GO" id="GO:0016020">
    <property type="term" value="C:membrane"/>
    <property type="evidence" value="ECO:0007669"/>
    <property type="project" value="UniProtKB-SubCell"/>
</dbReference>
<keyword evidence="5" id="KW-0406">Ion transport</keyword>
<feature type="transmembrane region" description="Helical" evidence="12">
    <location>
        <begin position="694"/>
        <end position="715"/>
    </location>
</feature>
<dbReference type="Gene3D" id="1.10.287.70">
    <property type="match status" value="1"/>
</dbReference>
<reference evidence="14 15" key="1">
    <citation type="journal article" date="2019" name="PLoS Pathog.">
        <title>Genome sequence of the bovine parasite Schistosoma bovis Tanzania.</title>
        <authorList>
            <person name="Oey H."/>
            <person name="Zakrzewski M."/>
            <person name="Gobert G."/>
            <person name="Gravermann K."/>
            <person name="Stoye J."/>
            <person name="Jones M."/>
            <person name="Mcmanus D."/>
            <person name="Krause L."/>
        </authorList>
    </citation>
    <scope>NUCLEOTIDE SEQUENCE [LARGE SCALE GENOMIC DNA]</scope>
    <source>
        <strain evidence="14 15">TAN1997</strain>
    </source>
</reference>
<evidence type="ECO:0000256" key="6">
    <source>
        <dbReference type="ARBA" id="ARBA00023136"/>
    </source>
</evidence>
<evidence type="ECO:0000256" key="11">
    <source>
        <dbReference type="SAM" id="MobiDB-lite"/>
    </source>
</evidence>
<evidence type="ECO:0000256" key="4">
    <source>
        <dbReference type="ARBA" id="ARBA00022989"/>
    </source>
</evidence>
<keyword evidence="6 12" id="KW-0472">Membrane</keyword>
<feature type="transmembrane region" description="Helical" evidence="12">
    <location>
        <begin position="873"/>
        <end position="896"/>
    </location>
</feature>
<comment type="subcellular location">
    <subcellularLocation>
        <location evidence="1">Membrane</location>
        <topology evidence="1">Multi-pass membrane protein</topology>
    </subcellularLocation>
</comment>
<keyword evidence="10" id="KW-0407">Ion channel</keyword>
<accession>A0A430Q6I3</accession>
<keyword evidence="15" id="KW-1185">Reference proteome</keyword>
<keyword evidence="9" id="KW-1071">Ligand-gated ion channel</keyword>
<evidence type="ECO:0000313" key="15">
    <source>
        <dbReference type="Proteomes" id="UP000290809"/>
    </source>
</evidence>
<sequence>MCIIYDSELGITGEALINRFSELQEKMEYYADFPIRNYSLASPPKLKLTIREFTFGLVCNFVENDVHVIISLTTCTLAQLIEAQITPYRIPHIAIPRPACSREIINLSNVKMTTTTIWIQPTPEQTGRAIYEMSEIERASQALLLADKPNLCNFVENDVHVIISLTTCTLAQLIEAQITPYRIPHIAIPRPACSREIINLSNVKMTTTTIWIQPTPEQTGRAIYEMSEIERASQALLLADKPNLETNIALDYILQAEMNDEKFVPYISTQMFSITNQSNPMYPTSNTYDTIDVLLKSFQNMKSRSSSFLLSHIFHIQVRPLDLNQLYMIYQDRFTFRNLYWILPTTLTITPNELIRVATTNQFEQVATGFFRQFPILNEEDCLNLNERELEAVYMILLSSQATILMKSLSIDFWDIPSISDCDSPSFQPRPYGQLFYRLLISLAELPKWKNLLFYSLETDVEGKSKFLLTGNFSENGDIQLSEYAKFVAKQGLLSGLFPNTFRTFQNKTINVSTSFDPPYIVRGQITKDNELLNAEGLIIDILNEFSLRLQFRYRLFLPPDGEYGVKITNTTWNAAPLTINKERSQDLFFIGPFMEDTLGILLNIPEQNEELFQMFLPFRYDIWLCLIGSIFIAAFLITIFSIISPFSAWNLALPGATSDEVSIYHSVWFTVGGMLMQGQELRAIACSARTVTLLYWLLVLVIQATWQADLTAFLTRNTIQIPVSSLEDLATSGLSLGAIKNSGTVKMIQSATSNEYYSIVYEKIMKNPVILKNINDSIAYVRNSTKNVVLDDRIQLMHNLPDNEETLTVVDDKKVIVPFGFAVRLGEEYAPLMLNFMSILRERGVIDHLLEKWNVEKVKSTSNTATFNLITLYNISGAFIVLSVFVVTSLIVLIIEIKWHKYSLKKEKLHPKSKNSSDGHPSLLRRFTHPKDEIPKPKLDLSRNPTLKQLRYAGHRRASAAFDATVITAENQTESNLE</sequence>
<dbReference type="InterPro" id="IPR015683">
    <property type="entry name" value="Ionotropic_Glu_rcpt"/>
</dbReference>
<keyword evidence="4 12" id="KW-1133">Transmembrane helix</keyword>
<dbReference type="SUPFAM" id="SSF53850">
    <property type="entry name" value="Periplasmic binding protein-like II"/>
    <property type="match status" value="1"/>
</dbReference>
<evidence type="ECO:0000256" key="9">
    <source>
        <dbReference type="ARBA" id="ARBA00023286"/>
    </source>
</evidence>
<keyword evidence="8" id="KW-0325">Glycoprotein</keyword>
<keyword evidence="3 12" id="KW-0812">Transmembrane</keyword>
<dbReference type="Proteomes" id="UP000290809">
    <property type="component" value="Unassembled WGS sequence"/>
</dbReference>
<keyword evidence="7 14" id="KW-0675">Receptor</keyword>
<dbReference type="SMART" id="SM00079">
    <property type="entry name" value="PBPe"/>
    <property type="match status" value="1"/>
</dbReference>
<evidence type="ECO:0000256" key="1">
    <source>
        <dbReference type="ARBA" id="ARBA00004141"/>
    </source>
</evidence>
<dbReference type="InterPro" id="IPR019594">
    <property type="entry name" value="Glu/Gly-bd"/>
</dbReference>
<dbReference type="STRING" id="6184.A0A430Q6I3"/>
<dbReference type="GO" id="GO:0015276">
    <property type="term" value="F:ligand-gated monoatomic ion channel activity"/>
    <property type="evidence" value="ECO:0007669"/>
    <property type="project" value="InterPro"/>
</dbReference>
<feature type="compositionally biased region" description="Basic and acidic residues" evidence="11">
    <location>
        <begin position="930"/>
        <end position="942"/>
    </location>
</feature>
<dbReference type="EMBL" id="QMKO01002504">
    <property type="protein sequence ID" value="RTG83297.1"/>
    <property type="molecule type" value="Genomic_DNA"/>
</dbReference>
<organism evidence="14 15">
    <name type="scientific">Schistosoma bovis</name>
    <name type="common">Blood fluke</name>
    <dbReference type="NCBI Taxonomy" id="6184"/>
    <lineage>
        <taxon>Eukaryota</taxon>
        <taxon>Metazoa</taxon>
        <taxon>Spiralia</taxon>
        <taxon>Lophotrochozoa</taxon>
        <taxon>Platyhelminthes</taxon>
        <taxon>Trematoda</taxon>
        <taxon>Digenea</taxon>
        <taxon>Strigeidida</taxon>
        <taxon>Schistosomatoidea</taxon>
        <taxon>Schistosomatidae</taxon>
        <taxon>Schistosoma</taxon>
    </lineage>
</organism>
<feature type="region of interest" description="Disordered" evidence="11">
    <location>
        <begin position="911"/>
        <end position="942"/>
    </location>
</feature>
<dbReference type="PANTHER" id="PTHR18966">
    <property type="entry name" value="IONOTROPIC GLUTAMATE RECEPTOR"/>
    <property type="match status" value="1"/>
</dbReference>
<feature type="transmembrane region" description="Helical" evidence="12">
    <location>
        <begin position="623"/>
        <end position="644"/>
    </location>
</feature>
<dbReference type="InterPro" id="IPR001320">
    <property type="entry name" value="Iontro_rcpt_C"/>
</dbReference>
<comment type="caution">
    <text evidence="14">The sequence shown here is derived from an EMBL/GenBank/DDBJ whole genome shotgun (WGS) entry which is preliminary data.</text>
</comment>